<dbReference type="AlphaFoldDB" id="A0A917QJ57"/>
<proteinExistence type="inferred from homology"/>
<comment type="caution">
    <text evidence="6">The sequence shown here is derived from an EMBL/GenBank/DDBJ whole genome shotgun (WGS) entry which is preliminary data.</text>
</comment>
<dbReference type="PANTHER" id="PTHR42987:SF8">
    <property type="entry name" value="PROTEINASE"/>
    <property type="match status" value="1"/>
</dbReference>
<dbReference type="Pfam" id="PF01343">
    <property type="entry name" value="Peptidase_S49"/>
    <property type="match status" value="1"/>
</dbReference>
<feature type="domain" description="Peptidase S49" evidence="5">
    <location>
        <begin position="89"/>
        <end position="234"/>
    </location>
</feature>
<protein>
    <submittedName>
        <fullName evidence="6">Peptidase S49</fullName>
    </submittedName>
</protein>
<evidence type="ECO:0000256" key="1">
    <source>
        <dbReference type="ARBA" id="ARBA00008683"/>
    </source>
</evidence>
<dbReference type="InterPro" id="IPR029045">
    <property type="entry name" value="ClpP/crotonase-like_dom_sf"/>
</dbReference>
<dbReference type="SUPFAM" id="SSF52096">
    <property type="entry name" value="ClpP/crotonase"/>
    <property type="match status" value="1"/>
</dbReference>
<evidence type="ECO:0000313" key="6">
    <source>
        <dbReference type="EMBL" id="GGK53070.1"/>
    </source>
</evidence>
<keyword evidence="3" id="KW-0378">Hydrolase</keyword>
<dbReference type="CDD" id="cd07023">
    <property type="entry name" value="S49_Sppa_N_C"/>
    <property type="match status" value="1"/>
</dbReference>
<sequence length="298" mass="32649">MPSLKDRLRFLFSRRYRAEHPLVPVVRLSGAIGVGMGLRQGLSFQGVAGALERAFSMPGAKAVALLVNSPGGSPTQSHLIHRRIRLLAKEKELPVYAFCEDAAASGGYMIACAADEIWADPNSIVGSIGVVSGGFGFHELIERWGVERRLYTTGENKAILDPFRPEDPKDVARLRTIQERIFTGFKDMVRARRGEKLDLTNEAELFSGAFWAGEDAKALGLVDGIGEIRETLREKLGEKVRLRLVQPPRPGLIQQLLRRGPQQEAPLFGSGAFGSGLIDPRAALATLEERALWARLGL</sequence>
<evidence type="ECO:0000259" key="5">
    <source>
        <dbReference type="Pfam" id="PF01343"/>
    </source>
</evidence>
<gene>
    <name evidence="6" type="primary">sohB</name>
    <name evidence="6" type="ORF">GCM10011322_44950</name>
</gene>
<evidence type="ECO:0000256" key="3">
    <source>
        <dbReference type="ARBA" id="ARBA00022801"/>
    </source>
</evidence>
<dbReference type="RefSeq" id="WP_244645656.1">
    <property type="nucleotide sequence ID" value="NZ_BMMF01000017.1"/>
</dbReference>
<name>A0A917QJ57_9HYPH</name>
<dbReference type="GO" id="GO:0004176">
    <property type="term" value="F:ATP-dependent peptidase activity"/>
    <property type="evidence" value="ECO:0007669"/>
    <property type="project" value="InterPro"/>
</dbReference>
<dbReference type="InterPro" id="IPR002142">
    <property type="entry name" value="Peptidase_S49"/>
</dbReference>
<comment type="similarity">
    <text evidence="1">Belongs to the peptidase S49 family.</text>
</comment>
<organism evidence="6 7">
    <name type="scientific">Salinarimonas ramus</name>
    <dbReference type="NCBI Taxonomy" id="690164"/>
    <lineage>
        <taxon>Bacteria</taxon>
        <taxon>Pseudomonadati</taxon>
        <taxon>Pseudomonadota</taxon>
        <taxon>Alphaproteobacteria</taxon>
        <taxon>Hyphomicrobiales</taxon>
        <taxon>Salinarimonadaceae</taxon>
        <taxon>Salinarimonas</taxon>
    </lineage>
</organism>
<keyword evidence="2" id="KW-0645">Protease</keyword>
<dbReference type="EMBL" id="BMMF01000017">
    <property type="protein sequence ID" value="GGK53070.1"/>
    <property type="molecule type" value="Genomic_DNA"/>
</dbReference>
<keyword evidence="7" id="KW-1185">Reference proteome</keyword>
<dbReference type="InterPro" id="IPR001907">
    <property type="entry name" value="ClpP"/>
</dbReference>
<dbReference type="PRINTS" id="PR00127">
    <property type="entry name" value="CLPPROTEASEP"/>
</dbReference>
<dbReference type="Gene3D" id="3.90.226.10">
    <property type="entry name" value="2-enoyl-CoA Hydratase, Chain A, domain 1"/>
    <property type="match status" value="1"/>
</dbReference>
<dbReference type="InterPro" id="IPR047272">
    <property type="entry name" value="S49_SppA_C"/>
</dbReference>
<evidence type="ECO:0000256" key="4">
    <source>
        <dbReference type="ARBA" id="ARBA00022825"/>
    </source>
</evidence>
<evidence type="ECO:0000313" key="7">
    <source>
        <dbReference type="Proteomes" id="UP000600449"/>
    </source>
</evidence>
<dbReference type="GO" id="GO:0006508">
    <property type="term" value="P:proteolysis"/>
    <property type="evidence" value="ECO:0007669"/>
    <property type="project" value="UniProtKB-KW"/>
</dbReference>
<reference evidence="6 7" key="1">
    <citation type="journal article" date="2014" name="Int. J. Syst. Evol. Microbiol.">
        <title>Complete genome sequence of Corynebacterium casei LMG S-19264T (=DSM 44701T), isolated from a smear-ripened cheese.</title>
        <authorList>
            <consortium name="US DOE Joint Genome Institute (JGI-PGF)"/>
            <person name="Walter F."/>
            <person name="Albersmeier A."/>
            <person name="Kalinowski J."/>
            <person name="Ruckert C."/>
        </authorList>
    </citation>
    <scope>NUCLEOTIDE SEQUENCE [LARGE SCALE GENOMIC DNA]</scope>
    <source>
        <strain evidence="6 7">CGMCC 1.9161</strain>
    </source>
</reference>
<dbReference type="Gene3D" id="6.20.330.10">
    <property type="match status" value="1"/>
</dbReference>
<keyword evidence="4" id="KW-0720">Serine protease</keyword>
<dbReference type="GO" id="GO:0004252">
    <property type="term" value="F:serine-type endopeptidase activity"/>
    <property type="evidence" value="ECO:0007669"/>
    <property type="project" value="InterPro"/>
</dbReference>
<evidence type="ECO:0000256" key="2">
    <source>
        <dbReference type="ARBA" id="ARBA00022670"/>
    </source>
</evidence>
<dbReference type="PANTHER" id="PTHR42987">
    <property type="entry name" value="PEPTIDASE S49"/>
    <property type="match status" value="1"/>
</dbReference>
<dbReference type="Proteomes" id="UP000600449">
    <property type="component" value="Unassembled WGS sequence"/>
</dbReference>
<accession>A0A917QJ57</accession>